<evidence type="ECO:0000313" key="2">
    <source>
        <dbReference type="EMBL" id="TMQ49700.1"/>
    </source>
</evidence>
<dbReference type="EMBL" id="VBOR01000053">
    <property type="protein sequence ID" value="TMQ49700.1"/>
    <property type="molecule type" value="Genomic_DNA"/>
</dbReference>
<reference evidence="2 3" key="1">
    <citation type="journal article" date="2019" name="Nat. Microbiol.">
        <title>Mediterranean grassland soil C-N compound turnover is dependent on rainfall and depth, and is mediated by genomically divergent microorganisms.</title>
        <authorList>
            <person name="Diamond S."/>
            <person name="Andeer P.F."/>
            <person name="Li Z."/>
            <person name="Crits-Christoph A."/>
            <person name="Burstein D."/>
            <person name="Anantharaman K."/>
            <person name="Lane K.R."/>
            <person name="Thomas B.C."/>
            <person name="Pan C."/>
            <person name="Northen T.R."/>
            <person name="Banfield J.F."/>
        </authorList>
    </citation>
    <scope>NUCLEOTIDE SEQUENCE [LARGE SCALE GENOMIC DNA]</scope>
    <source>
        <strain evidence="2">WS_1</strain>
    </source>
</reference>
<dbReference type="Proteomes" id="UP000316292">
    <property type="component" value="Unassembled WGS sequence"/>
</dbReference>
<comment type="caution">
    <text evidence="2">The sequence shown here is derived from an EMBL/GenBank/DDBJ whole genome shotgun (WGS) entry which is preliminary data.</text>
</comment>
<protein>
    <recommendedName>
        <fullName evidence="4">Glucodextranase-like C-terminal domain-containing protein</fullName>
    </recommendedName>
</protein>
<proteinExistence type="predicted"/>
<evidence type="ECO:0000313" key="3">
    <source>
        <dbReference type="Proteomes" id="UP000316292"/>
    </source>
</evidence>
<name>A0A538SEC0_UNCEI</name>
<feature type="signal peptide" evidence="1">
    <location>
        <begin position="1"/>
        <end position="43"/>
    </location>
</feature>
<accession>A0A538SEC0</accession>
<dbReference type="AlphaFoldDB" id="A0A538SEC0"/>
<evidence type="ECO:0008006" key="4">
    <source>
        <dbReference type="Google" id="ProtNLM"/>
    </source>
</evidence>
<organism evidence="2 3">
    <name type="scientific">Eiseniibacteriota bacterium</name>
    <dbReference type="NCBI Taxonomy" id="2212470"/>
    <lineage>
        <taxon>Bacteria</taxon>
        <taxon>Candidatus Eiseniibacteriota</taxon>
    </lineage>
</organism>
<keyword evidence="1" id="KW-0732">Signal</keyword>
<evidence type="ECO:0000256" key="1">
    <source>
        <dbReference type="SAM" id="SignalP"/>
    </source>
</evidence>
<sequence length="662" mass="73566">MTNASVHSRRVPGLRPTHRLLSLKACALCLWAVCALVASPAGAVVLDDEHKIDIVLKDNTTVTLYPQAGPAPGTRTENYYYLPANLHLSQRPDGTPEFLFLKFTTEKRAEQGGVNGGLMHFLMQWGLTPDQEKELKEKIKEEHPKGIVMGAVPLEAEGSDGGSFQIISATLSDDKMAGKLLTSGKAPLIPGGKCAAASRLSAEGAQLLSSTFEKARSISDVSIALNFGFTTLTPAARGTITFDWQKLETHSDSLGAEYKRTQTGTSHSGGGFWVFSWDSYSPEYSYSYDEMRKQYDFLREAQVIDIHFDELVSDERVAKVREAFFQYFLNAMTEPAPPSNATQPTEQEKKDNPNIQYGEHYVYKKQSFKQAFAQKSKVINLNYRMAVKRSCQLVGNLASWYDGVRDNPKCVAAVNLNDPFFQHRDINFILDLDAKDMFEQEANYVTVNVRKARSAGNPFEDHVTIDAKYLKDRGINAAVTYARGDDKDPDVYEYQAQWSFRGGNVWPPNPPWQKGSWEGVTLAAPIAPRTVEVEGDLDAMKASNITRITVQVHYPKFGTEMEENFSISPAKNEPLISKKIFMDRDAKGYAYRLVVDHKTDGKMATPWSAKVGDDYIYAAIPKDMLDQPELKAVAKTAALDAATSAKDKVLNKFAELLGGKPQ</sequence>
<feature type="chain" id="PRO_5022042301" description="Glucodextranase-like C-terminal domain-containing protein" evidence="1">
    <location>
        <begin position="44"/>
        <end position="662"/>
    </location>
</feature>
<gene>
    <name evidence="2" type="ORF">E6K71_04105</name>
</gene>